<evidence type="ECO:0000313" key="1">
    <source>
        <dbReference type="EMBL" id="JAD36733.1"/>
    </source>
</evidence>
<name>A0A0A8ZGE4_ARUDO</name>
<organism evidence="1">
    <name type="scientific">Arundo donax</name>
    <name type="common">Giant reed</name>
    <name type="synonym">Donax arundinaceus</name>
    <dbReference type="NCBI Taxonomy" id="35708"/>
    <lineage>
        <taxon>Eukaryota</taxon>
        <taxon>Viridiplantae</taxon>
        <taxon>Streptophyta</taxon>
        <taxon>Embryophyta</taxon>
        <taxon>Tracheophyta</taxon>
        <taxon>Spermatophyta</taxon>
        <taxon>Magnoliopsida</taxon>
        <taxon>Liliopsida</taxon>
        <taxon>Poales</taxon>
        <taxon>Poaceae</taxon>
        <taxon>PACMAD clade</taxon>
        <taxon>Arundinoideae</taxon>
        <taxon>Arundineae</taxon>
        <taxon>Arundo</taxon>
    </lineage>
</organism>
<dbReference type="AlphaFoldDB" id="A0A0A8ZGE4"/>
<reference evidence="1" key="1">
    <citation type="submission" date="2014-09" db="EMBL/GenBank/DDBJ databases">
        <authorList>
            <person name="Magalhaes I.L.F."/>
            <person name="Oliveira U."/>
            <person name="Santos F.R."/>
            <person name="Vidigal T.H.D.A."/>
            <person name="Brescovit A.D."/>
            <person name="Santos A.J."/>
        </authorList>
    </citation>
    <scope>NUCLEOTIDE SEQUENCE</scope>
    <source>
        <tissue evidence="1">Shoot tissue taken approximately 20 cm above the soil surface</tissue>
    </source>
</reference>
<dbReference type="EMBL" id="GBRH01261162">
    <property type="protein sequence ID" value="JAD36733.1"/>
    <property type="molecule type" value="Transcribed_RNA"/>
</dbReference>
<reference evidence="1" key="2">
    <citation type="journal article" date="2015" name="Data Brief">
        <title>Shoot transcriptome of the giant reed, Arundo donax.</title>
        <authorList>
            <person name="Barrero R.A."/>
            <person name="Guerrero F.D."/>
            <person name="Moolhuijzen P."/>
            <person name="Goolsby J.A."/>
            <person name="Tidwell J."/>
            <person name="Bellgard S.E."/>
            <person name="Bellgard M.I."/>
        </authorList>
    </citation>
    <scope>NUCLEOTIDE SEQUENCE</scope>
    <source>
        <tissue evidence="1">Shoot tissue taken approximately 20 cm above the soil surface</tissue>
    </source>
</reference>
<accession>A0A0A8ZGE4</accession>
<proteinExistence type="predicted"/>
<sequence>MLVTFKSGCSLRLMISGARYV</sequence>
<protein>
    <submittedName>
        <fullName evidence="1">Uncharacterized protein</fullName>
    </submittedName>
</protein>